<dbReference type="RefSeq" id="WP_254165543.1">
    <property type="nucleotide sequence ID" value="NZ_JANAFB010000008.1"/>
</dbReference>
<evidence type="ECO:0000313" key="2">
    <source>
        <dbReference type="EMBL" id="MCP3425376.1"/>
    </source>
</evidence>
<accession>A0A9X2H9X9</accession>
<keyword evidence="1" id="KW-0472">Membrane</keyword>
<protein>
    <recommendedName>
        <fullName evidence="4">DUF2273 domain-containing protein</fullName>
    </recommendedName>
</protein>
<evidence type="ECO:0000256" key="1">
    <source>
        <dbReference type="SAM" id="Phobius"/>
    </source>
</evidence>
<proteinExistence type="predicted"/>
<comment type="caution">
    <text evidence="2">The sequence shown here is derived from an EMBL/GenBank/DDBJ whole genome shotgun (WGS) entry which is preliminary data.</text>
</comment>
<gene>
    <name evidence="2" type="ORF">NBM05_04925</name>
</gene>
<dbReference type="EMBL" id="JANAFB010000008">
    <property type="protein sequence ID" value="MCP3425376.1"/>
    <property type="molecule type" value="Genomic_DNA"/>
</dbReference>
<feature type="transmembrane region" description="Helical" evidence="1">
    <location>
        <begin position="12"/>
        <end position="43"/>
    </location>
</feature>
<sequence>MSASKWGLVVGLVLGIVAAFGGFVPFVITAFFGAVGLVVGLALEGRLDLRGLFGRASDRR</sequence>
<keyword evidence="3" id="KW-1185">Reference proteome</keyword>
<keyword evidence="1" id="KW-0812">Transmembrane</keyword>
<evidence type="ECO:0008006" key="4">
    <source>
        <dbReference type="Google" id="ProtNLM"/>
    </source>
</evidence>
<dbReference type="Proteomes" id="UP001139502">
    <property type="component" value="Unassembled WGS sequence"/>
</dbReference>
<evidence type="ECO:0000313" key="3">
    <source>
        <dbReference type="Proteomes" id="UP001139502"/>
    </source>
</evidence>
<keyword evidence="1" id="KW-1133">Transmembrane helix</keyword>
<name>A0A9X2H9X9_9MICC</name>
<dbReference type="AlphaFoldDB" id="A0A9X2H9X9"/>
<reference evidence="2" key="1">
    <citation type="submission" date="2022-06" db="EMBL/GenBank/DDBJ databases">
        <title>Rothia sp. isolated from sandalwood seedling.</title>
        <authorList>
            <person name="Tuikhar N."/>
            <person name="Kirdat K."/>
            <person name="Thorat V."/>
            <person name="Swetha P."/>
            <person name="Padma S."/>
            <person name="Sundararaj R."/>
            <person name="Yadav A."/>
        </authorList>
    </citation>
    <scope>NUCLEOTIDE SEQUENCE</scope>
    <source>
        <strain evidence="2">AR01</strain>
    </source>
</reference>
<organism evidence="2 3">
    <name type="scientific">Rothia santali</name>
    <dbReference type="NCBI Taxonomy" id="2949643"/>
    <lineage>
        <taxon>Bacteria</taxon>
        <taxon>Bacillati</taxon>
        <taxon>Actinomycetota</taxon>
        <taxon>Actinomycetes</taxon>
        <taxon>Micrococcales</taxon>
        <taxon>Micrococcaceae</taxon>
        <taxon>Rothia</taxon>
    </lineage>
</organism>